<sequence>MKFGTPIRTLACTLPLTLLAGCSYLTNLLFPDAPVGSPPAATTAPQPASPPTVVSKDGLAPITAVQVERIREAVGGKPPSPAVGKVVGSASPTIESFLRTEGCITARNGAVLNPFAAPGRLFDGTGFQGGPMAEMQYHDKTACVTVQRIQNWKLVSPRLLRFDVVYVGDDGEERAIKRHELMRQPKGGWLFTR</sequence>
<keyword evidence="1" id="KW-0732">Signal</keyword>
<protein>
    <recommendedName>
        <fullName evidence="4">Lipoprotein</fullName>
    </recommendedName>
</protein>
<keyword evidence="3" id="KW-1185">Reference proteome</keyword>
<dbReference type="Proteomes" id="UP000265619">
    <property type="component" value="Unassembled WGS sequence"/>
</dbReference>
<dbReference type="EMBL" id="QXMN01000010">
    <property type="protein sequence ID" value="RIX81233.1"/>
    <property type="molecule type" value="Genomic_DNA"/>
</dbReference>
<name>A0A9X8D5Y2_9BURK</name>
<reference evidence="2 3" key="1">
    <citation type="submission" date="2018-09" db="EMBL/GenBank/DDBJ databases">
        <title>Acidovorax cavernicola nov. sp. isolated from Gruta de las Maravillas (Aracena, Spain).</title>
        <authorList>
            <person name="Jurado V."/>
            <person name="Gutierrez-Patricio S."/>
            <person name="Gonzalez-Pimentel J.L."/>
            <person name="Miller A.Z."/>
            <person name="Laiz L."/>
            <person name="Saiz-Jimenez C."/>
        </authorList>
    </citation>
    <scope>NUCLEOTIDE SEQUENCE [LARGE SCALE GENOMIC DNA]</scope>
    <source>
        <strain evidence="2 3">1011MAR4D40.2</strain>
    </source>
</reference>
<organism evidence="2 3">
    <name type="scientific">Acidovorax cavernicola</name>
    <dbReference type="NCBI Taxonomy" id="1675792"/>
    <lineage>
        <taxon>Bacteria</taxon>
        <taxon>Pseudomonadati</taxon>
        <taxon>Pseudomonadota</taxon>
        <taxon>Betaproteobacteria</taxon>
        <taxon>Burkholderiales</taxon>
        <taxon>Comamonadaceae</taxon>
        <taxon>Acidovorax</taxon>
    </lineage>
</organism>
<evidence type="ECO:0008006" key="4">
    <source>
        <dbReference type="Google" id="ProtNLM"/>
    </source>
</evidence>
<evidence type="ECO:0000313" key="2">
    <source>
        <dbReference type="EMBL" id="RIX81233.1"/>
    </source>
</evidence>
<accession>A0A9X8D5Y2</accession>
<evidence type="ECO:0000256" key="1">
    <source>
        <dbReference type="SAM" id="SignalP"/>
    </source>
</evidence>
<dbReference type="OrthoDB" id="8856546at2"/>
<dbReference type="AlphaFoldDB" id="A0A9X8D5Y2"/>
<feature type="chain" id="PRO_5040986681" description="Lipoprotein" evidence="1">
    <location>
        <begin position="21"/>
        <end position="193"/>
    </location>
</feature>
<dbReference type="PROSITE" id="PS51257">
    <property type="entry name" value="PROKAR_LIPOPROTEIN"/>
    <property type="match status" value="1"/>
</dbReference>
<comment type="caution">
    <text evidence="2">The sequence shown here is derived from an EMBL/GenBank/DDBJ whole genome shotgun (WGS) entry which is preliminary data.</text>
</comment>
<evidence type="ECO:0000313" key="3">
    <source>
        <dbReference type="Proteomes" id="UP000265619"/>
    </source>
</evidence>
<dbReference type="RefSeq" id="WP_119553476.1">
    <property type="nucleotide sequence ID" value="NZ_QXMN01000010.1"/>
</dbReference>
<gene>
    <name evidence="2" type="ORF">D3H34_10900</name>
</gene>
<feature type="signal peptide" evidence="1">
    <location>
        <begin position="1"/>
        <end position="20"/>
    </location>
</feature>
<proteinExistence type="predicted"/>